<keyword evidence="2" id="KW-1185">Reference proteome</keyword>
<dbReference type="Proteomes" id="UP000076226">
    <property type="component" value="Chromosome"/>
</dbReference>
<proteinExistence type="predicted"/>
<evidence type="ECO:0000313" key="1">
    <source>
        <dbReference type="EMBL" id="AMX84476.1"/>
    </source>
</evidence>
<reference evidence="1 2" key="1">
    <citation type="submission" date="2016-02" db="EMBL/GenBank/DDBJ databases">
        <title>Complete genome sequence of Geobacillus subterraneus KCTC 3922T.</title>
        <authorList>
            <person name="Lee D.-W."/>
            <person name="Lee Y.-J."/>
            <person name="Lee S.-J."/>
            <person name="Park G.-S."/>
            <person name="Lee S.-J."/>
            <person name="Shin J.-H."/>
        </authorList>
    </citation>
    <scope>NUCLEOTIDE SEQUENCE [LARGE SCALE GENOMIC DNA]</scope>
    <source>
        <strain evidence="1 2">KCTC 3922</strain>
    </source>
</reference>
<protein>
    <submittedName>
        <fullName evidence="1">Uncharacterized protein</fullName>
    </submittedName>
</protein>
<accession>A0ABN4NIH5</accession>
<organism evidence="1 2">
    <name type="scientific">Geobacillus subterraneus</name>
    <dbReference type="NCBI Taxonomy" id="129338"/>
    <lineage>
        <taxon>Bacteria</taxon>
        <taxon>Bacillati</taxon>
        <taxon>Bacillota</taxon>
        <taxon>Bacilli</taxon>
        <taxon>Bacillales</taxon>
        <taxon>Anoxybacillaceae</taxon>
        <taxon>Geobacillus</taxon>
    </lineage>
</organism>
<dbReference type="EMBL" id="CP014342">
    <property type="protein sequence ID" value="AMX84476.1"/>
    <property type="molecule type" value="Genomic_DNA"/>
</dbReference>
<dbReference type="GeneID" id="32407323"/>
<gene>
    <name evidence="1" type="ORF">GS3922_12840</name>
</gene>
<name>A0ABN4NIH5_9BACL</name>
<sequence>MIVPIKKLIGITTAAEKKARQLAELETDEPTWAGYLDEACRQQRLWQYVYYLAAGVDVECGEARGKKEADASRFDLLQSLAEAEWEKAKLCQDISKRLDGAAKQAADQVFRRALQYSGEFLAMAQDELIRRTVDGAV</sequence>
<dbReference type="RefSeq" id="WP_063166667.1">
    <property type="nucleotide sequence ID" value="NZ_CP014342.1"/>
</dbReference>
<evidence type="ECO:0000313" key="2">
    <source>
        <dbReference type="Proteomes" id="UP000076226"/>
    </source>
</evidence>